<protein>
    <recommendedName>
        <fullName evidence="3">Lipoprotein</fullName>
    </recommendedName>
</protein>
<dbReference type="Gene3D" id="2.40.128.640">
    <property type="match status" value="1"/>
</dbReference>
<evidence type="ECO:0008006" key="3">
    <source>
        <dbReference type="Google" id="ProtNLM"/>
    </source>
</evidence>
<dbReference type="Pfam" id="PF04170">
    <property type="entry name" value="NlpE"/>
    <property type="match status" value="1"/>
</dbReference>
<dbReference type="InterPro" id="IPR007298">
    <property type="entry name" value="Cu-R_lipoprotein_NlpE"/>
</dbReference>
<dbReference type="PROSITE" id="PS51257">
    <property type="entry name" value="PROKAR_LIPOPROTEIN"/>
    <property type="match status" value="1"/>
</dbReference>
<accession>A0A653A5L1</accession>
<sequence>MKKKIFYSVILAFLLVACVKNKEKSESSTSTDSIVSVTENKESTGETEKPNWIGDYKGILPCADCDGIETLLSLNEDTTYFLKMDYIGKGQPVIDKGIFSWNEDHSKIIIQSENGSQQYLLGEGTLTMLNSEGKVTEGELANDYVLKKQ</sequence>
<dbReference type="AlphaFoldDB" id="A0A653A5L1"/>
<reference evidence="2" key="1">
    <citation type="submission" date="2018-07" db="EMBL/GenBank/DDBJ databases">
        <authorList>
            <consortium name="Genoscope - CEA"/>
            <person name="William W."/>
        </authorList>
    </citation>
    <scope>NUCLEOTIDE SEQUENCE</scope>
    <source>
        <strain evidence="2">IK1</strain>
    </source>
</reference>
<proteinExistence type="predicted"/>
<organism evidence="2">
    <name type="scientific">uncultured Paludibacter sp</name>
    <dbReference type="NCBI Taxonomy" id="497635"/>
    <lineage>
        <taxon>Bacteria</taxon>
        <taxon>Pseudomonadati</taxon>
        <taxon>Bacteroidota</taxon>
        <taxon>Bacteroidia</taxon>
        <taxon>Bacteroidales</taxon>
        <taxon>Paludibacteraceae</taxon>
        <taxon>Paludibacter</taxon>
        <taxon>environmental samples</taxon>
    </lineage>
</organism>
<feature type="compositionally biased region" description="Low complexity" evidence="1">
    <location>
        <begin position="29"/>
        <end position="38"/>
    </location>
</feature>
<evidence type="ECO:0000256" key="1">
    <source>
        <dbReference type="SAM" id="MobiDB-lite"/>
    </source>
</evidence>
<feature type="region of interest" description="Disordered" evidence="1">
    <location>
        <begin position="29"/>
        <end position="49"/>
    </location>
</feature>
<dbReference type="EMBL" id="UPXZ01000004">
    <property type="protein sequence ID" value="VBB43313.1"/>
    <property type="molecule type" value="Genomic_DNA"/>
</dbReference>
<name>A0A653A5L1_9BACT</name>
<gene>
    <name evidence="2" type="ORF">TRIP_D120020</name>
</gene>
<evidence type="ECO:0000313" key="2">
    <source>
        <dbReference type="EMBL" id="VBB43313.1"/>
    </source>
</evidence>
<feature type="compositionally biased region" description="Basic and acidic residues" evidence="1">
    <location>
        <begin position="39"/>
        <end position="49"/>
    </location>
</feature>